<dbReference type="Proteomes" id="UP000426246">
    <property type="component" value="Chromosome"/>
</dbReference>
<name>A0A6B8RGQ9_9BACL</name>
<dbReference type="KEGG" id="ppsc:EHS13_10870"/>
<evidence type="ECO:0000313" key="1">
    <source>
        <dbReference type="EMBL" id="QGQ95350.1"/>
    </source>
</evidence>
<dbReference type="AlphaFoldDB" id="A0A6B8RGQ9"/>
<protein>
    <submittedName>
        <fullName evidence="1">Uncharacterized protein</fullName>
    </submittedName>
</protein>
<evidence type="ECO:0000313" key="2">
    <source>
        <dbReference type="Proteomes" id="UP000426246"/>
    </source>
</evidence>
<sequence>MNLFNQIPYLIFRRWYLLLKEKLVSRLPNIALFIDQAELAWGNIVNSAEGGREIKIGGFIYRKLPIRFNTRLKIFDYFRRFWSIEFSRRMLCNLKTIFFKGHLYVRVGDIGAVPIKVVSFRILTRTDRLLRIRAILSGSDKGNTVIFYSIKRSPNNLTIILRSKSLTDVRYRPCR</sequence>
<proteinExistence type="predicted"/>
<reference evidence="2" key="1">
    <citation type="submission" date="2018-11" db="EMBL/GenBank/DDBJ databases">
        <title>Complete genome sequence of Paenibacillus sp. ML311-T8.</title>
        <authorList>
            <person name="Nam Y.-D."/>
            <person name="Kang J."/>
            <person name="Chung W.-H."/>
            <person name="Park Y.S."/>
        </authorList>
    </citation>
    <scope>NUCLEOTIDE SEQUENCE [LARGE SCALE GENOMIC DNA]</scope>
    <source>
        <strain evidence="2">ML311-T8</strain>
    </source>
</reference>
<accession>A0A6B8RGQ9</accession>
<organism evidence="1 2">
    <name type="scientific">Paenibacillus psychroresistens</name>
    <dbReference type="NCBI Taxonomy" id="1778678"/>
    <lineage>
        <taxon>Bacteria</taxon>
        <taxon>Bacillati</taxon>
        <taxon>Bacillota</taxon>
        <taxon>Bacilli</taxon>
        <taxon>Bacillales</taxon>
        <taxon>Paenibacillaceae</taxon>
        <taxon>Paenibacillus</taxon>
    </lineage>
</organism>
<gene>
    <name evidence="1" type="ORF">EHS13_10870</name>
</gene>
<dbReference type="EMBL" id="CP034235">
    <property type="protein sequence ID" value="QGQ95350.1"/>
    <property type="molecule type" value="Genomic_DNA"/>
</dbReference>
<keyword evidence="2" id="KW-1185">Reference proteome</keyword>